<sequence>MGVIGLALLASLHFFSEMNDNYVLIARGYDPYQQVTDNYRFHRSKKGLIFSVSFLISATSFLVMVLLPNEEAKRVKPVRKAAPVPEGVTPPKAQSESTISSPMQGGVDDKDEDLETTALPEPRSRSRERESVIEAIEELDLEDVEFEGEVDITEGEDDVVYGSGEITAAALIDFVHKYPDSSLKFLFRRKLDGKPLSAEEEDIYAAWEARSLTRGKIKRYILQLMDWEEMPKEPLYEIWKKIRDHIFENYS</sequence>
<keyword evidence="2" id="KW-0472">Membrane</keyword>
<name>A0A1F6GB49_9PROT</name>
<feature type="compositionally biased region" description="Polar residues" evidence="1">
    <location>
        <begin position="92"/>
        <end position="103"/>
    </location>
</feature>
<gene>
    <name evidence="3" type="ORF">A2527_07355</name>
</gene>
<feature type="transmembrane region" description="Helical" evidence="2">
    <location>
        <begin position="48"/>
        <end position="67"/>
    </location>
</feature>
<accession>A0A1F6GB49</accession>
<organism evidence="3 4">
    <name type="scientific">Candidatus Lambdaproteobacteria bacterium RIFOXYD2_FULL_50_16</name>
    <dbReference type="NCBI Taxonomy" id="1817772"/>
    <lineage>
        <taxon>Bacteria</taxon>
        <taxon>Pseudomonadati</taxon>
        <taxon>Pseudomonadota</taxon>
        <taxon>Candidatus Lambdaproteobacteria</taxon>
    </lineage>
</organism>
<evidence type="ECO:0000256" key="1">
    <source>
        <dbReference type="SAM" id="MobiDB-lite"/>
    </source>
</evidence>
<feature type="region of interest" description="Disordered" evidence="1">
    <location>
        <begin position="78"/>
        <end position="130"/>
    </location>
</feature>
<evidence type="ECO:0000313" key="4">
    <source>
        <dbReference type="Proteomes" id="UP000178449"/>
    </source>
</evidence>
<keyword evidence="2" id="KW-1133">Transmembrane helix</keyword>
<comment type="caution">
    <text evidence="3">The sequence shown here is derived from an EMBL/GenBank/DDBJ whole genome shotgun (WGS) entry which is preliminary data.</text>
</comment>
<proteinExistence type="predicted"/>
<dbReference type="AlphaFoldDB" id="A0A1F6GB49"/>
<reference evidence="3 4" key="1">
    <citation type="journal article" date="2016" name="Nat. Commun.">
        <title>Thousands of microbial genomes shed light on interconnected biogeochemical processes in an aquifer system.</title>
        <authorList>
            <person name="Anantharaman K."/>
            <person name="Brown C.T."/>
            <person name="Hug L.A."/>
            <person name="Sharon I."/>
            <person name="Castelle C.J."/>
            <person name="Probst A.J."/>
            <person name="Thomas B.C."/>
            <person name="Singh A."/>
            <person name="Wilkins M.J."/>
            <person name="Karaoz U."/>
            <person name="Brodie E.L."/>
            <person name="Williams K.H."/>
            <person name="Hubbard S.S."/>
            <person name="Banfield J.F."/>
        </authorList>
    </citation>
    <scope>NUCLEOTIDE SEQUENCE [LARGE SCALE GENOMIC DNA]</scope>
</reference>
<dbReference type="EMBL" id="MFNE01000024">
    <property type="protein sequence ID" value="OGG95330.1"/>
    <property type="molecule type" value="Genomic_DNA"/>
</dbReference>
<keyword evidence="2" id="KW-0812">Transmembrane</keyword>
<dbReference type="Proteomes" id="UP000178449">
    <property type="component" value="Unassembled WGS sequence"/>
</dbReference>
<protein>
    <submittedName>
        <fullName evidence="3">Uncharacterized protein</fullName>
    </submittedName>
</protein>
<evidence type="ECO:0000256" key="2">
    <source>
        <dbReference type="SAM" id="Phobius"/>
    </source>
</evidence>
<evidence type="ECO:0000313" key="3">
    <source>
        <dbReference type="EMBL" id="OGG95330.1"/>
    </source>
</evidence>